<feature type="coiled-coil region" evidence="1">
    <location>
        <begin position="740"/>
        <end position="774"/>
    </location>
</feature>
<dbReference type="InterPro" id="IPR013496">
    <property type="entry name" value="CHP02680"/>
</dbReference>
<keyword evidence="1" id="KW-0175">Coiled coil</keyword>
<dbReference type="InterPro" id="IPR027417">
    <property type="entry name" value="P-loop_NTPase"/>
</dbReference>
<dbReference type="PANTHER" id="PTHR23159:SF60">
    <property type="entry name" value="SPINDLE ASSEMBLY ABNORMAL PROTEIN 4"/>
    <property type="match status" value="1"/>
</dbReference>
<name>A0ABY6E9N8_9ACTN</name>
<evidence type="ECO:0000313" key="4">
    <source>
        <dbReference type="Proteomes" id="UP001061298"/>
    </source>
</evidence>
<evidence type="ECO:0000313" key="3">
    <source>
        <dbReference type="EMBL" id="UXY23367.1"/>
    </source>
</evidence>
<protein>
    <submittedName>
        <fullName evidence="3">TIGR02680 family protein</fullName>
    </submittedName>
</protein>
<dbReference type="Gene3D" id="3.40.50.300">
    <property type="entry name" value="P-loop containing nucleotide triphosphate hydrolases"/>
    <property type="match status" value="1"/>
</dbReference>
<dbReference type="Pfam" id="PF13558">
    <property type="entry name" value="SbcC_Walker_B"/>
    <property type="match status" value="1"/>
</dbReference>
<feature type="coiled-coil region" evidence="1">
    <location>
        <begin position="347"/>
        <end position="388"/>
    </location>
</feature>
<evidence type="ECO:0000256" key="2">
    <source>
        <dbReference type="SAM" id="MobiDB-lite"/>
    </source>
</evidence>
<dbReference type="RefSeq" id="WP_263233517.1">
    <property type="nucleotide sequence ID" value="NZ_CP106793.1"/>
</dbReference>
<dbReference type="Proteomes" id="UP001061298">
    <property type="component" value="Chromosome"/>
</dbReference>
<sequence>MMTLPEPSRSDDVPTVRFKPTRAGIIGLWDYRDEEFVFADGRLVLRGHNGSGKTKALEVLFPLVLDGSIDPRRLDPFSGEERTMKSNLLYRGQESAYGYVWMEFTRTTADGELLEAVTVGIGLLAQKSKERPGRFFFVTDGRIGVDFGLLSADSRPLRRKELEKLLGTDALYKTATEYREAIDDRLFGLGRQRYAQLINLLLQLRRPLLAKDLDPDKLSDTLTAGLRPVDDDLITQAARDFENLAEIQAVLDSLTKADGAVQDFLRDYTAYLRAHARDRVERINARCEATTGHCDKIAKAAKDRRVAEAALKTANTARGEAATNRKKLGAHLEGLRNHDALKKEVGLRELRDRVRSEGKDIADTESRLEKVRQRVARLTAEADGVEKRLGQLHGAADRHMQALLLAGQSASLVTEDDPLNLTDDLMTQVGSRAAVRRHDIGQVRGYLDAAEIAAQDERREQTRFDVADTEVQDYTAACTQAADALAAARSDAVAALQKMIDRWTGTAPTAVLFPADAPTLTDALEAVGEPDAPALTEVFHSLTDERRTSALAQQESLKRRHTETHEQLAKVRAERAKVAAEQDDAPPPNDLRPADRSGRAGAPLWRLIRFTDDVPHEQTAAVEGALYGAGLLTAWVHPHVDATVQAFADNEPDGYLLPLPAAQRPTGRTLADVLVPDEEQSQVPAEAVAAVLASVRLTDDLTPDTGCSPAVSTRAQFTLGIQLGAHPKTQPEYIGATARAARRRERLHALDQTINALEDQLADLATAQQAAAEAVADFDTARRRLPPTAPIAAAVRDVEVTAVQLADARGRRDAAHRALDLAIANTHDKERQLRRAAAAARLPGQRDALVDVERAVNDFVRAGNDLHTTRSTIHDTENDLADRRESIKEQSQDYAEQTEALNTRKADYEALAERLRTEEALLDAPLRDLQRQLEETQTALDEANTSYDQADAEAQAQQTRLTTAENALEHISEALTTALDEQLRTTAGLEPYSRPDLLLLLDAPAATPWTPVSVWPTAEQAASDVIAQLTANPPQVSPDDAARSALPSTTVTLLDAIDTATRGRRATDNVLKTTTTKISTALTDLENALAESDQGYHLEWEPDGDIILARVSDAEGPAPVAEFGLRLAEQVADQRILLEDRERTVLEDALLTGLAQQIHSRTIDARNLVKAMDADTRAKPMSSGTTVGIRWVQSDALTDEQRAVNQLLKKDATALGPSGLAELRSLLRAQIRTGKARDRRKTYQQIIADVLDYRSWRTFELLLSRPGEKEEKLTRSKHSEMSGGEKSASIHLPLFAAAHAQYSSARPTCPRLIALDEAFAGIDEQYRPDLLALTVKFDLDLFMTGHDLWITYPTVPRIAHYDMNYDKASHTVSAMLMLWDGQQILDDLGYPGSDELAAHLLGFTPSRHARAADGLLAGPDDHDIADDQQDEGADEA</sequence>
<dbReference type="SUPFAM" id="SSF52540">
    <property type="entry name" value="P-loop containing nucleoside triphosphate hydrolases"/>
    <property type="match status" value="1"/>
</dbReference>
<feature type="region of interest" description="Disordered" evidence="2">
    <location>
        <begin position="574"/>
        <end position="598"/>
    </location>
</feature>
<accession>A0ABY6E9N8</accession>
<feature type="region of interest" description="Disordered" evidence="2">
    <location>
        <begin position="1414"/>
        <end position="1436"/>
    </location>
</feature>
<organism evidence="3 4">
    <name type="scientific">Streptomyces cynarae</name>
    <dbReference type="NCBI Taxonomy" id="2981134"/>
    <lineage>
        <taxon>Bacteria</taxon>
        <taxon>Bacillati</taxon>
        <taxon>Actinomycetota</taxon>
        <taxon>Actinomycetes</taxon>
        <taxon>Kitasatosporales</taxon>
        <taxon>Streptomycetaceae</taxon>
        <taxon>Streptomyces</taxon>
    </lineage>
</organism>
<dbReference type="NCBIfam" id="TIGR02680">
    <property type="entry name" value="TIGR02680 family protein"/>
    <property type="match status" value="1"/>
</dbReference>
<evidence type="ECO:0000256" key="1">
    <source>
        <dbReference type="SAM" id="Coils"/>
    </source>
</evidence>
<feature type="compositionally biased region" description="Acidic residues" evidence="2">
    <location>
        <begin position="1423"/>
        <end position="1436"/>
    </location>
</feature>
<feature type="coiled-coil region" evidence="1">
    <location>
        <begin position="898"/>
        <end position="967"/>
    </location>
</feature>
<dbReference type="PANTHER" id="PTHR23159">
    <property type="entry name" value="CENTROSOMAL PROTEIN 2"/>
    <property type="match status" value="1"/>
</dbReference>
<proteinExistence type="predicted"/>
<keyword evidence="4" id="KW-1185">Reference proteome</keyword>
<dbReference type="EMBL" id="CP106793">
    <property type="protein sequence ID" value="UXY23367.1"/>
    <property type="molecule type" value="Genomic_DNA"/>
</dbReference>
<gene>
    <name evidence="3" type="ORF">N8I84_35195</name>
</gene>
<reference evidence="3" key="1">
    <citation type="submission" date="2022-10" db="EMBL/GenBank/DDBJ databases">
        <authorList>
            <person name="Mo P."/>
        </authorList>
    </citation>
    <scope>NUCLEOTIDE SEQUENCE</scope>
    <source>
        <strain evidence="3">HUAS 13-4</strain>
    </source>
</reference>